<feature type="domain" description="Calcineurin-like phosphoesterase" evidence="2">
    <location>
        <begin position="156"/>
        <end position="368"/>
    </location>
</feature>
<dbReference type="SUPFAM" id="SSF56300">
    <property type="entry name" value="Metallo-dependent phosphatases"/>
    <property type="match status" value="1"/>
</dbReference>
<evidence type="ECO:0000256" key="1">
    <source>
        <dbReference type="ARBA" id="ARBA00022729"/>
    </source>
</evidence>
<dbReference type="InterPro" id="IPR013517">
    <property type="entry name" value="FG-GAP"/>
</dbReference>
<reference evidence="3" key="1">
    <citation type="submission" date="2019-07" db="EMBL/GenBank/DDBJ databases">
        <authorList>
            <person name="Weber M."/>
            <person name="Kostadinov I."/>
            <person name="Kostadinov D I."/>
        </authorList>
    </citation>
    <scope>NUCLEOTIDE SEQUENCE</scope>
    <source>
        <strain evidence="3">Gfbio:sag-sample-b02:053724c1-46a9-4a36-b237-ea2bf867836b</strain>
    </source>
</reference>
<evidence type="ECO:0000259" key="2">
    <source>
        <dbReference type="Pfam" id="PF00149"/>
    </source>
</evidence>
<dbReference type="Gene3D" id="3.60.21.10">
    <property type="match status" value="1"/>
</dbReference>
<dbReference type="InterPro" id="IPR004843">
    <property type="entry name" value="Calcineurin-like_PHP"/>
</dbReference>
<sequence>MSDGRTFGDATKWTSGGYYSLKNELLSYFADVNGDNRADAIVVNNDGVFVALSNGRTFGGATKWTSGGYYSLKNELLSYFADINGDNRADAIVVNDVQLLDGAVFAALSAGTGSRFGNARPWNYELKRVRFYATADPQYENDPSASTARELKRDLTNTTIKDLNSKLRAGPYQGVVIAGDLTQNTRRDELFAYGLGLSYGGSLTGPESDIDYTSIYYDGLGNHDLAEGVCCNGVLRSGYCVCPDEIRAVVNRDRENVMPDDKSEPHYSWNWGDVHLVQLNLYPGATQTGNHDPMNSLEFLRNDLVKHRGPRSSRQGLPVILIHHYCLDPAVELCTSPDWWNEAEKIAYYDLIDDYNVIAIITGHWHNPTMASWRSLWRPATRTRGNRIPAFVVGATSNGRYAEFEIETDATTQSGSMHVKYHSEGSEDCIRIGFGTSANIQAVTTQLGPQHCPSVP</sequence>
<protein>
    <recommendedName>
        <fullName evidence="2">Calcineurin-like phosphoesterase domain-containing protein</fullName>
    </recommendedName>
</protein>
<organism evidence="3">
    <name type="scientific">uncultured Woeseiaceae bacterium</name>
    <dbReference type="NCBI Taxonomy" id="1983305"/>
    <lineage>
        <taxon>Bacteria</taxon>
        <taxon>Pseudomonadati</taxon>
        <taxon>Pseudomonadota</taxon>
        <taxon>Gammaproteobacteria</taxon>
        <taxon>Woeseiales</taxon>
        <taxon>Woeseiaceae</taxon>
        <taxon>environmental samples</taxon>
    </lineage>
</organism>
<keyword evidence="1" id="KW-0732">Signal</keyword>
<gene>
    <name evidence="3" type="ORF">JTBB02_V1_10018</name>
</gene>
<dbReference type="GO" id="GO:0016787">
    <property type="term" value="F:hydrolase activity"/>
    <property type="evidence" value="ECO:0007669"/>
    <property type="project" value="InterPro"/>
</dbReference>
<dbReference type="AlphaFoldDB" id="A0A7D9D0X3"/>
<evidence type="ECO:0000313" key="3">
    <source>
        <dbReference type="EMBL" id="VUX54839.1"/>
    </source>
</evidence>
<dbReference type="InterPro" id="IPR028994">
    <property type="entry name" value="Integrin_alpha_N"/>
</dbReference>
<dbReference type="EMBL" id="LR633966">
    <property type="protein sequence ID" value="VUX54839.1"/>
    <property type="molecule type" value="Genomic_DNA"/>
</dbReference>
<dbReference type="SUPFAM" id="SSF69318">
    <property type="entry name" value="Integrin alpha N-terminal domain"/>
    <property type="match status" value="1"/>
</dbReference>
<proteinExistence type="predicted"/>
<dbReference type="Pfam" id="PF13517">
    <property type="entry name" value="FG-GAP_3"/>
    <property type="match status" value="1"/>
</dbReference>
<name>A0A7D9D0X3_9GAMM</name>
<dbReference type="InterPro" id="IPR029052">
    <property type="entry name" value="Metallo-depent_PP-like"/>
</dbReference>
<accession>A0A7D9D0X3</accession>
<dbReference type="Pfam" id="PF00149">
    <property type="entry name" value="Metallophos"/>
    <property type="match status" value="1"/>
</dbReference>